<dbReference type="Proteomes" id="UP000289821">
    <property type="component" value="Unassembled WGS sequence"/>
</dbReference>
<evidence type="ECO:0000313" key="2">
    <source>
        <dbReference type="Proteomes" id="UP000289821"/>
    </source>
</evidence>
<dbReference type="AlphaFoldDB" id="A0A4Q0NUC0"/>
<evidence type="ECO:0000313" key="1">
    <source>
        <dbReference type="EMBL" id="RXG14201.1"/>
    </source>
</evidence>
<comment type="caution">
    <text evidence="1">The sequence shown here is derived from an EMBL/GenBank/DDBJ whole genome shotgun (WGS) entry which is preliminary data.</text>
</comment>
<dbReference type="RefSeq" id="WP_128761615.1">
    <property type="nucleotide sequence ID" value="NZ_QOVI01000004.1"/>
</dbReference>
<organism evidence="1 2">
    <name type="scientific">Leeuwenhoekiella aestuarii</name>
    <dbReference type="NCBI Taxonomy" id="2249426"/>
    <lineage>
        <taxon>Bacteria</taxon>
        <taxon>Pseudomonadati</taxon>
        <taxon>Bacteroidota</taxon>
        <taxon>Flavobacteriia</taxon>
        <taxon>Flavobacteriales</taxon>
        <taxon>Flavobacteriaceae</taxon>
        <taxon>Leeuwenhoekiella</taxon>
    </lineage>
</organism>
<sequence>MSQNIEINKLIQFIEGKHDFSLIRSNICFYNNHLGAVLTDIILQAGLNYKTVVLPRVLRVYNNFEEADNLENLIFTINSVGLESFLNWKNHIKLKRFQSVINFLDESSIQTTSELLDYLNDSSNLKYFKSIPGIGDKTIDYFFKLMHVETIAVDRHIINFLNKAEIDYNSYQSAKRIVEFTADMLNVSRRDIDYSIWNYMSGNSFQNVLEF</sequence>
<keyword evidence="2" id="KW-1185">Reference proteome</keyword>
<dbReference type="EMBL" id="QOVI01000004">
    <property type="protein sequence ID" value="RXG14201.1"/>
    <property type="molecule type" value="Genomic_DNA"/>
</dbReference>
<protein>
    <recommendedName>
        <fullName evidence="3">DNA-3-methyladenine glycosylase III</fullName>
    </recommendedName>
</protein>
<name>A0A4Q0NUC0_9FLAO</name>
<gene>
    <name evidence="1" type="ORF">DSM04_104309</name>
</gene>
<dbReference type="GO" id="GO:0006281">
    <property type="term" value="P:DNA repair"/>
    <property type="evidence" value="ECO:0007669"/>
    <property type="project" value="InterPro"/>
</dbReference>
<dbReference type="GO" id="GO:0003824">
    <property type="term" value="F:catalytic activity"/>
    <property type="evidence" value="ECO:0007669"/>
    <property type="project" value="InterPro"/>
</dbReference>
<evidence type="ECO:0008006" key="3">
    <source>
        <dbReference type="Google" id="ProtNLM"/>
    </source>
</evidence>
<dbReference type="SUPFAM" id="SSF48150">
    <property type="entry name" value="DNA-glycosylase"/>
    <property type="match status" value="1"/>
</dbReference>
<dbReference type="InterPro" id="IPR011257">
    <property type="entry name" value="DNA_glycosylase"/>
</dbReference>
<dbReference type="OrthoDB" id="12078at2"/>
<reference evidence="1 2" key="1">
    <citation type="submission" date="2018-07" db="EMBL/GenBank/DDBJ databases">
        <title>Leeuwenhoekiella genomics.</title>
        <authorList>
            <person name="Tahon G."/>
            <person name="Willems A."/>
        </authorList>
    </citation>
    <scope>NUCLEOTIDE SEQUENCE [LARGE SCALE GENOMIC DNA]</scope>
    <source>
        <strain evidence="1 2">R-50232</strain>
    </source>
</reference>
<accession>A0A4Q0NUC0</accession>
<proteinExistence type="predicted"/>